<proteinExistence type="predicted"/>
<dbReference type="PANTHER" id="PTHR30349:SF94">
    <property type="entry name" value="INTEGRASE_RECOMBINASE HI_1414-RELATED"/>
    <property type="match status" value="1"/>
</dbReference>
<dbReference type="RefSeq" id="WP_103904255.1">
    <property type="nucleotide sequence ID" value="NZ_PQWB01000127.1"/>
</dbReference>
<accession>A0A2S5DBB9</accession>
<dbReference type="PROSITE" id="PS51898">
    <property type="entry name" value="TYR_RECOMBINASE"/>
    <property type="match status" value="1"/>
</dbReference>
<dbReference type="GO" id="GO:0003677">
    <property type="term" value="F:DNA binding"/>
    <property type="evidence" value="ECO:0007669"/>
    <property type="project" value="InterPro"/>
</dbReference>
<keyword evidence="5" id="KW-1185">Reference proteome</keyword>
<dbReference type="OrthoDB" id="662444at2"/>
<keyword evidence="1" id="KW-0229">DNA integration</keyword>
<dbReference type="InterPro" id="IPR050090">
    <property type="entry name" value="Tyrosine_recombinase_XerCD"/>
</dbReference>
<organism evidence="4 5">
    <name type="scientific">Chromobacterium alticapitis</name>
    <dbReference type="NCBI Taxonomy" id="2073169"/>
    <lineage>
        <taxon>Bacteria</taxon>
        <taxon>Pseudomonadati</taxon>
        <taxon>Pseudomonadota</taxon>
        <taxon>Betaproteobacteria</taxon>
        <taxon>Neisseriales</taxon>
        <taxon>Chromobacteriaceae</taxon>
        <taxon>Chromobacterium</taxon>
    </lineage>
</organism>
<evidence type="ECO:0000313" key="5">
    <source>
        <dbReference type="Proteomes" id="UP000237082"/>
    </source>
</evidence>
<dbReference type="AlphaFoldDB" id="A0A2S5DBB9"/>
<dbReference type="GO" id="GO:0015074">
    <property type="term" value="P:DNA integration"/>
    <property type="evidence" value="ECO:0007669"/>
    <property type="project" value="UniProtKB-KW"/>
</dbReference>
<dbReference type="Pfam" id="PF00589">
    <property type="entry name" value="Phage_integrase"/>
    <property type="match status" value="1"/>
</dbReference>
<sequence>MASITVRGPHQYQAQVRRKGYPTQTRTFESKTEAKAWAAVIESEMARGVFIDRSEAERTTLGDALQRYAQEVTPLKKSAENELSLIRRWQKHPLAFRSLASLYGVDFAAYRDARLKVVSDNTVRLELALISHVFTIANKEWNIPVSNPIESIRKPKVPAGRDRRLIDNEEERLLKAVADCQSENDGLHIATVLAIETGMRAGEIVDLTWRQIDFNQHIIMLSDTKNGTARVVPLTHKAEDMLKALPRPIKSSQRLFAFHDSRGMSKAFRRACERADIIDLHFHDLRHEAASRKAPHMQPTTLAKVMGWKTIQMAMRYYNPSAQELVAAVRAAA</sequence>
<dbReference type="Proteomes" id="UP000237082">
    <property type="component" value="Unassembled WGS sequence"/>
</dbReference>
<evidence type="ECO:0000256" key="1">
    <source>
        <dbReference type="ARBA" id="ARBA00022908"/>
    </source>
</evidence>
<evidence type="ECO:0000313" key="4">
    <source>
        <dbReference type="EMBL" id="POZ60363.1"/>
    </source>
</evidence>
<name>A0A2S5DBB9_9NEIS</name>
<dbReference type="InterPro" id="IPR011010">
    <property type="entry name" value="DNA_brk_join_enz"/>
</dbReference>
<dbReference type="PANTHER" id="PTHR30349">
    <property type="entry name" value="PHAGE INTEGRASE-RELATED"/>
    <property type="match status" value="1"/>
</dbReference>
<reference evidence="5" key="1">
    <citation type="submission" date="2018-02" db="EMBL/GenBank/DDBJ databases">
        <authorList>
            <person name="O'Hara-Hanley K."/>
            <person name="Soby S."/>
        </authorList>
    </citation>
    <scope>NUCLEOTIDE SEQUENCE [LARGE SCALE GENOMIC DNA]</scope>
    <source>
        <strain evidence="5">MWU14-2602</strain>
    </source>
</reference>
<protein>
    <submittedName>
        <fullName evidence="4">Site-specific integrase</fullName>
    </submittedName>
</protein>
<dbReference type="CDD" id="cd00796">
    <property type="entry name" value="INT_Rci_Hp1_C"/>
    <property type="match status" value="1"/>
</dbReference>
<keyword evidence="2" id="KW-0233">DNA recombination</keyword>
<gene>
    <name evidence="4" type="ORF">C2I19_19320</name>
</gene>
<feature type="domain" description="Tyr recombinase" evidence="3">
    <location>
        <begin position="160"/>
        <end position="331"/>
    </location>
</feature>
<dbReference type="EMBL" id="PQWB01000127">
    <property type="protein sequence ID" value="POZ60363.1"/>
    <property type="molecule type" value="Genomic_DNA"/>
</dbReference>
<comment type="caution">
    <text evidence="4">The sequence shown here is derived from an EMBL/GenBank/DDBJ whole genome shotgun (WGS) entry which is preliminary data.</text>
</comment>
<evidence type="ECO:0000256" key="2">
    <source>
        <dbReference type="ARBA" id="ARBA00023172"/>
    </source>
</evidence>
<dbReference type="SUPFAM" id="SSF56349">
    <property type="entry name" value="DNA breaking-rejoining enzymes"/>
    <property type="match status" value="1"/>
</dbReference>
<dbReference type="InterPro" id="IPR002104">
    <property type="entry name" value="Integrase_catalytic"/>
</dbReference>
<dbReference type="InterPro" id="IPR013762">
    <property type="entry name" value="Integrase-like_cat_sf"/>
</dbReference>
<dbReference type="GO" id="GO:0006310">
    <property type="term" value="P:DNA recombination"/>
    <property type="evidence" value="ECO:0007669"/>
    <property type="project" value="UniProtKB-KW"/>
</dbReference>
<evidence type="ECO:0000259" key="3">
    <source>
        <dbReference type="PROSITE" id="PS51898"/>
    </source>
</evidence>
<dbReference type="Gene3D" id="1.10.443.10">
    <property type="entry name" value="Intergrase catalytic core"/>
    <property type="match status" value="1"/>
</dbReference>